<protein>
    <submittedName>
        <fullName evidence="2">Uncharacterized protein</fullName>
    </submittedName>
</protein>
<evidence type="ECO:0000256" key="1">
    <source>
        <dbReference type="SAM" id="Phobius"/>
    </source>
</evidence>
<feature type="transmembrane region" description="Helical" evidence="1">
    <location>
        <begin position="21"/>
        <end position="43"/>
    </location>
</feature>
<keyword evidence="3" id="KW-1185">Reference proteome</keyword>
<dbReference type="AlphaFoldDB" id="A0A084B3Q3"/>
<dbReference type="HOGENOM" id="CLU_062358_0_0_1"/>
<accession>A0A084B3Q3</accession>
<dbReference type="OrthoDB" id="71437at2759"/>
<dbReference type="Pfam" id="PF20055">
    <property type="entry name" value="DUF6454"/>
    <property type="match status" value="1"/>
</dbReference>
<evidence type="ECO:0000313" key="3">
    <source>
        <dbReference type="Proteomes" id="UP000028045"/>
    </source>
</evidence>
<keyword evidence="1" id="KW-0472">Membrane</keyword>
<name>A0A084B3Q3_STACB</name>
<dbReference type="InterPro" id="IPR046312">
    <property type="entry name" value="DUF6454"/>
</dbReference>
<reference evidence="2 3" key="1">
    <citation type="journal article" date="2014" name="BMC Genomics">
        <title>Comparative genome sequencing reveals chemotype-specific gene clusters in the toxigenic black mold Stachybotrys.</title>
        <authorList>
            <person name="Semeiks J."/>
            <person name="Borek D."/>
            <person name="Otwinowski Z."/>
            <person name="Grishin N.V."/>
        </authorList>
    </citation>
    <scope>NUCLEOTIDE SEQUENCE [LARGE SCALE GENOMIC DNA]</scope>
    <source>
        <strain evidence="3">CBS 109288 / IBT 7711</strain>
    </source>
</reference>
<keyword evidence="1" id="KW-1133">Transmembrane helix</keyword>
<proteinExistence type="predicted"/>
<gene>
    <name evidence="2" type="ORF">S7711_00189</name>
</gene>
<evidence type="ECO:0000313" key="2">
    <source>
        <dbReference type="EMBL" id="KEY72182.1"/>
    </source>
</evidence>
<organism evidence="2 3">
    <name type="scientific">Stachybotrys chartarum (strain CBS 109288 / IBT 7711)</name>
    <name type="common">Toxic black mold</name>
    <name type="synonym">Stilbospora chartarum</name>
    <dbReference type="NCBI Taxonomy" id="1280523"/>
    <lineage>
        <taxon>Eukaryota</taxon>
        <taxon>Fungi</taxon>
        <taxon>Dikarya</taxon>
        <taxon>Ascomycota</taxon>
        <taxon>Pezizomycotina</taxon>
        <taxon>Sordariomycetes</taxon>
        <taxon>Hypocreomycetidae</taxon>
        <taxon>Hypocreales</taxon>
        <taxon>Stachybotryaceae</taxon>
        <taxon>Stachybotrys</taxon>
    </lineage>
</organism>
<dbReference type="EMBL" id="KL648097">
    <property type="protein sequence ID" value="KEY72182.1"/>
    <property type="molecule type" value="Genomic_DNA"/>
</dbReference>
<sequence length="399" mass="42865">MAPADPRRGAFVLWHKDTSFRLLRLAFASAASVVVVALLLMAVSPYAPQLAVLQHGAALGNGSAAPSTPALNITWYQNATLAPAPLPPSHADSDGEAIIELFQSLGLSTVWKSVANITIEGDSGEPEGMVRLGDDRYVVSSGEWLERTQRYGSIINGTDRTAGTGFAHLVVYDGQGKRVADATITREGDDEYHNGGIDYDGEFIWGAVGQYRPNTTGYAYKADPATLRARPVVRYADHLGAIVHDTHDDTITCLNWGSRNASTFDLAALDPAARAAPALPPSSVVRNPSYMVDYQDCKWLGRSARYDGRSVMLCSGLATVGGYRLGGVALVDVATMTPLAEVPISLESALGTRMTQNPVDVSVVDGRLRFYWMPDHHNSTLYIYEAQPDSPFQYGGGNG</sequence>
<dbReference type="Proteomes" id="UP000028045">
    <property type="component" value="Unassembled WGS sequence"/>
</dbReference>
<keyword evidence="1" id="KW-0812">Transmembrane</keyword>